<organism evidence="10 11">
    <name type="scientific">Hemibagrus wyckioides</name>
    <dbReference type="NCBI Taxonomy" id="337641"/>
    <lineage>
        <taxon>Eukaryota</taxon>
        <taxon>Metazoa</taxon>
        <taxon>Chordata</taxon>
        <taxon>Craniata</taxon>
        <taxon>Vertebrata</taxon>
        <taxon>Euteleostomi</taxon>
        <taxon>Actinopterygii</taxon>
        <taxon>Neopterygii</taxon>
        <taxon>Teleostei</taxon>
        <taxon>Ostariophysi</taxon>
        <taxon>Siluriformes</taxon>
        <taxon>Bagridae</taxon>
        <taxon>Hemibagrus</taxon>
    </lineage>
</organism>
<evidence type="ECO:0000256" key="4">
    <source>
        <dbReference type="ARBA" id="ARBA00022553"/>
    </source>
</evidence>
<dbReference type="PANTHER" id="PTHR13924:SF11">
    <property type="entry name" value="TRANSFORMING ACIDIC COILED-COIL-CONTAINING PROTEIN 2"/>
    <property type="match status" value="1"/>
</dbReference>
<dbReference type="EMBL" id="JAHKSW010000003">
    <property type="protein sequence ID" value="KAG7334030.1"/>
    <property type="molecule type" value="Genomic_DNA"/>
</dbReference>
<feature type="region of interest" description="Disordered" evidence="8">
    <location>
        <begin position="2525"/>
        <end position="2585"/>
    </location>
</feature>
<feature type="region of interest" description="Disordered" evidence="8">
    <location>
        <begin position="3245"/>
        <end position="3504"/>
    </location>
</feature>
<feature type="region of interest" description="Disordered" evidence="8">
    <location>
        <begin position="2784"/>
        <end position="3017"/>
    </location>
</feature>
<feature type="compositionally biased region" description="Basic and acidic residues" evidence="8">
    <location>
        <begin position="2298"/>
        <end position="2309"/>
    </location>
</feature>
<feature type="region of interest" description="Disordered" evidence="8">
    <location>
        <begin position="1752"/>
        <end position="1808"/>
    </location>
</feature>
<dbReference type="InterPro" id="IPR039915">
    <property type="entry name" value="TACC"/>
</dbReference>
<feature type="region of interest" description="Disordered" evidence="8">
    <location>
        <begin position="673"/>
        <end position="714"/>
    </location>
</feature>
<feature type="compositionally biased region" description="Low complexity" evidence="8">
    <location>
        <begin position="3263"/>
        <end position="3273"/>
    </location>
</feature>
<accession>A0A9D3P3H2</accession>
<feature type="compositionally biased region" description="Polar residues" evidence="8">
    <location>
        <begin position="2983"/>
        <end position="2994"/>
    </location>
</feature>
<feature type="compositionally biased region" description="Polar residues" evidence="8">
    <location>
        <begin position="3703"/>
        <end position="3713"/>
    </location>
</feature>
<feature type="region of interest" description="Disordered" evidence="8">
    <location>
        <begin position="3029"/>
        <end position="3196"/>
    </location>
</feature>
<feature type="compositionally biased region" description="Polar residues" evidence="8">
    <location>
        <begin position="1883"/>
        <end position="1895"/>
    </location>
</feature>
<keyword evidence="3" id="KW-0963">Cytoplasm</keyword>
<feature type="region of interest" description="Disordered" evidence="8">
    <location>
        <begin position="2271"/>
        <end position="2310"/>
    </location>
</feature>
<dbReference type="GO" id="GO:0007052">
    <property type="term" value="P:mitotic spindle organization"/>
    <property type="evidence" value="ECO:0007669"/>
    <property type="project" value="InterPro"/>
</dbReference>
<feature type="region of interest" description="Disordered" evidence="8">
    <location>
        <begin position="171"/>
        <end position="194"/>
    </location>
</feature>
<feature type="compositionally biased region" description="Basic and acidic residues" evidence="8">
    <location>
        <begin position="1230"/>
        <end position="1247"/>
    </location>
</feature>
<feature type="region of interest" description="Disordered" evidence="8">
    <location>
        <begin position="1060"/>
        <end position="1101"/>
    </location>
</feature>
<dbReference type="PANTHER" id="PTHR13924">
    <property type="entry name" value="TRANSFORMING ACIDIC COILED-COIL CONTAINING PROTEIN 1/2"/>
    <property type="match status" value="1"/>
</dbReference>
<feature type="region of interest" description="Disordered" evidence="8">
    <location>
        <begin position="1308"/>
        <end position="1329"/>
    </location>
</feature>
<feature type="region of interest" description="Disordered" evidence="8">
    <location>
        <begin position="748"/>
        <end position="783"/>
    </location>
</feature>
<evidence type="ECO:0000256" key="8">
    <source>
        <dbReference type="SAM" id="MobiDB-lite"/>
    </source>
</evidence>
<feature type="compositionally biased region" description="Polar residues" evidence="8">
    <location>
        <begin position="696"/>
        <end position="705"/>
    </location>
</feature>
<protein>
    <recommendedName>
        <fullName evidence="9">Transforming acidic coiled-coil-containing protein C-terminal domain-containing protein</fullName>
    </recommendedName>
</protein>
<gene>
    <name evidence="10" type="ORF">KOW79_002437</name>
</gene>
<feature type="compositionally biased region" description="Pro residues" evidence="8">
    <location>
        <begin position="3252"/>
        <end position="3262"/>
    </location>
</feature>
<feature type="compositionally biased region" description="Basic and acidic residues" evidence="8">
    <location>
        <begin position="750"/>
        <end position="770"/>
    </location>
</feature>
<feature type="region of interest" description="Disordered" evidence="8">
    <location>
        <begin position="3572"/>
        <end position="3664"/>
    </location>
</feature>
<feature type="compositionally biased region" description="Polar residues" evidence="8">
    <location>
        <begin position="3037"/>
        <end position="3064"/>
    </location>
</feature>
<feature type="compositionally biased region" description="Acidic residues" evidence="8">
    <location>
        <begin position="3429"/>
        <end position="3440"/>
    </location>
</feature>
<dbReference type="Pfam" id="PF05010">
    <property type="entry name" value="TACC_C"/>
    <property type="match status" value="1"/>
</dbReference>
<feature type="region of interest" description="Disordered" evidence="8">
    <location>
        <begin position="1676"/>
        <end position="1706"/>
    </location>
</feature>
<feature type="compositionally biased region" description="Polar residues" evidence="8">
    <location>
        <begin position="927"/>
        <end position="960"/>
    </location>
</feature>
<feature type="region of interest" description="Disordered" evidence="8">
    <location>
        <begin position="2097"/>
        <end position="2126"/>
    </location>
</feature>
<sequence>MGNENSSAGSPEGATDNVVLFPPQETASVSAHEAEVQCEKVSPETEKSTSAENGVVHTEVLHPRHSLSPVAEADTCANEDWSTKEEELEFPHDLLPSIDLSTELDLTWGASISQDGKALSTESSSLLQLQSAGMIQENAPSHQSSETLLDRELQEAFQECEEQIASFGLPSLSSTSCNTEQTDSYQSEAVSATDNEELKNTNIKEDPMSLPISLAESQTGCDLGCHGNVGAQTTDLASCTEEAVFCFRDYVLGKTQPEQARDEYPKEHSEKLHSEPLEEFQKVPEMGKNTDTTTSAERKEHLIKHDSAIEALTETEVNKISEMQEVPEDASLISSKDSLNEHGKIIMGLVEKPQMTPATGTQIITTTVMDNKSLKGFSAENNTNYCSVSENSDRDGIQIQTLLESEKQTQIITQTTAPSETNPDLMIKADNQIELLDTLGQLGDLCSSPPESLSNQARLTPLEVTPAPTLDHLQGTEQQSDCIGADGPCKSISEHVTLNLNSTGDVEHEKCEFKVSSDRIVIDFRDVKASEHEHEKRCSSEACPLKEEEEEEEEEENVFFIGSEAGTHTVVRGKTRSLCRTSTKRIKTEEESALEEASASAVDFTPPLTKSTMPELIEVGEKETGDSERVKTTEKGYLERTTELQETHEALCSDEKLSEIIAAEVHLCSLSFPETNNSPAKEAKEVEAASEERWSNSKMLQNSDGNGKKAGGLPVDCSLGMDSLSAASEKETGTASVEDMAVVAASTSEFNDRRDWKRKSSESLEKKGEGGTEEGIGKKRGGAQTLYRQEALSMTVPKSYPLHDNGVTLVAPQQRGELITLVTADIADTALPLLTGSKTIASSLINPSSSVFLLNATEAERKEASERAAHLKESINALGENQPNSDILNLLSAASADGKDPAAQTSYQQVPNTSRIQTEINLTQQNKAGTGKDTCQNSEVQHPSSTAQLDMRSSTGSFNNMDGGTGGTQDDTTHQVTGFASLPPLTVHENLWYPVSETSFSFQGLFSNRNPDLPLKAAYTTCESTTEAEVTEENMTVNENPEKHIDGERGNDLKEKTANNITVSAEESPKSVNASDTKTSENNAVNQNPDLLPKNKEENEGKDGIVIIQSTIEHKPTLEDTNGKRLELQDIVMEEVRSDKIKFFSLSDLTVSDVEKKSEVVLATKETDGREAKSVERDVRETCEDNFQSIPSDSAQQEPKLELQTSEGVSQEQCLKFEETPLSCTDGDDMLSRHSSDSTGISKKDLKENTEQDGAISVGCHQAKCEELQYQMNSSHDTGPASEVSMGVVSTKDPAPTAIKVSSAVDGGVPSASANVQSDTKEPIVLRPPGPMMSHWEVINDYNVSLTGEGIQCKQEAEMSSNIVETDTVQKTDPMKTTGEKIEINTSLSCMNVLIPDVTVMVSSVQDTKLASKEVEGTQLISDSQHGEEKTNKMIDCVVFEDSKDGKVEVNVKPGAPEKLLNMGHKEEALPCSIQSTAQCTRKDDMLSSQSTHSTAISQQDQIPNTVILEKCSEVKPEKNKSELQYQTDLVHDSGADMSAVSKKELTLPEKYAFGMGEGGLSSSNIQSDSKVPIVHGPPGPMMSHREAINDYNVSVSEEETECNYNKISPMNSGLVGAADLGNKVVKTDTVEKPEEHSESVETKRDLISDTLTDAASSEQDIKLAAEEVEGTILAPDSFHSNENANQIKSSQSTNSNDMSQQSQKSNAVILDECFQTKPEENMSMMQGQTDIDHSGVVSEVDMSTACAKDLTHPDLTLSGMGEGEAPSSTIQSDPLETPKEHSEPVDSMREKNGNDNSSQSVMASSVQDTRLVSGVEVKGTNLASVNLHSAEKANKGIDFVAQEDLEVDVLTRESGRCLSTHGERDQITHTNDITAASTIRQDTEQNTLSDNTQHCGDRKSDDNCDVNSKLNVSTPDKVLSSFGNVSSESENRMADIQSSPFAHVELNSLVETDTSTAEEHYAIELSTVIPQNSSPKPAASEIKPILIQVLTDDTSSFIKDAKDRTNIPNQKHTDEENQVIKLEQLKEPECASDVSLVNEQTTRDKLGEIKCEQLIDSLDTLEDGLSGNLKEEVNRIEKIIPEVQKSDQNLENEVGKVQTNVQQKLTETPEEKKDNTEEKQLDEKVPETSLKACLSDSGLIPTGFVKEVQSHDRDLIKATQPSMDQDLEQVTCCERVQMQNQTVFSELDLAQPTELQQPQECIEAAETVENRVLERYDDGSLNETKVSCPSNEVQASGILESKVETEISFSSFEKTENVTLLMNDNVIAEGDGCPDGKQSQSVPNLKPNDFRNVSSEDLNKEKCTEDRNQANQIKLDNQENTFLSISGEVLENTELYTELKELPESFIQASQESEDKPHLGHTSESHTSVDEPGRLEEGIPELCKTAELANDLSKPYENSNTSHHAQKTEVQCSSAITFGKNKCTEECTSVVAEAKLPSVYRTPVEKVDSESIANVSQHMDDEDLANKAQIHKIELPNTPLQTETLALEIEQHNRASLDPKHAQNKEGQDAFDPEAQHIEFHGLTTSAGTEEEAKNKKKQISISGEVKQMEHRKEEISGCNEVGRENETAEGRKPTEKSGKPETSVVECDLKDIKEGNERKLSKHKEENLLSFTVQTVSGGTALLQSSVVDELQTEQEKELSSSPKLTAVVMVSSSQHPFQTLLNANADSSHEAANFFIQTMRENASEGLKTEHGSKDAEVESASFSKVVQKEKVDSNEHTEQLSTDEDRLATLTSVLSEEDVSDSSGAAVSPVIELNQKTSSTEESCESSDWLRALKEAATISQSQQKYKLGTPCGSADNRPFETLDIPQAELESDSPAKDCESVIKEQPEEPPDCRPLLSESADGSESVLSFPPPPEEDTLPPALPVHLFCDSSEFPTPPPTPPDSALLEPEPEWAPPVSPPAPDQVPNTAEVLLPQLQHDQQPGPPARSSDSDGTFETPESTTPVKTAAPPIPSVEQPEPITQPVTSTDTDSCPLPASTVDASASEVQDSPSFHPPSRSLSTVFDEDKPIASSGTYNLDHILNTEPLSAPAFDSGSSGLESRTPLTRSLSFQSGELESSSPGDAGGAFNRATHPRSESFSVGTESAPGTLRRVKKPRPGSLKKKPLSRQNSNPESATSRTVSSSSTPEVKKNVKLLAESPLQTQEEKECPPASPSPSPSPAGTLRRTRIKSRVESPPPVVEESSPAQTQVTEKAQEEILSVPEEDSPILTSATYKWDPDNFENINPFCTGGSKIANSPVLGRKTDFIPAPDPVPTPIPIEEPSTAPAPSSFNIEEQPITKRQSVRLEFDYSEESGDTPQDSPLPPKKLGKKQGAKMPLRKPKLGIKKAPPQTEQLDNTPAAVHLNDNDDIPIPKASYNFDPNKWDDHNFNPFSSGKGIPNSPPKPRASYNFDPDSFDDSVDPFKPSNKMGNSPPKAGSLEMSSNDNEIDNDNVDELGDQNQNKPVKNKKKPLKSNTFRVKKSPKRSPLSEQVVQDTSADAMPDHLQDHATDEEKLASSTNQKWVARHDVQVELTSDIQDFPQPSDLTAFVNESSLPSQSHDYEIEYMEKIGKSTPPLSVKKPSLYLNLDPVTESTNQGSSMHHSGPNSPCTGSFEEMEAKISMEGKSPVLSSCGVPEPLTMEKIKKREVHSQSRGQSSERDGTSPSQGPVDPADLSLLDRLSESATPLSYLEPDLAETNPTAFAHKLQERELASPGDSGVSKSSLYSRTGYSEAESPYLPQDLDHSLGIAREEIVAKEKEVLEWQRKYEDSRQELEEMKRIVTEYEKTIAQMIEDDQREKSLSHHTIQQLILEKDQALADLNSVEKSLADLFRRYEKMKDVLEGFRKNEDVLKKCAQEYLSRVRKEEQRYQALKIHAEEKLDKANAEIAQVRAKAKQEQAAYQASLRKEQMKVDSLERTLDQKNKEIEELTKICDELIAKMGKS</sequence>
<feature type="compositionally biased region" description="Basic and acidic residues" evidence="8">
    <location>
        <begin position="681"/>
        <end position="695"/>
    </location>
</feature>
<evidence type="ECO:0000256" key="7">
    <source>
        <dbReference type="SAM" id="Coils"/>
    </source>
</evidence>
<proteinExistence type="inferred from homology"/>
<evidence type="ECO:0000256" key="6">
    <source>
        <dbReference type="ARBA" id="ARBA00023212"/>
    </source>
</evidence>
<feature type="compositionally biased region" description="Polar residues" evidence="8">
    <location>
        <begin position="1795"/>
        <end position="1808"/>
    </location>
</feature>
<feature type="compositionally biased region" description="Pro residues" evidence="8">
    <location>
        <begin position="2896"/>
        <end position="2907"/>
    </location>
</feature>
<evidence type="ECO:0000256" key="5">
    <source>
        <dbReference type="ARBA" id="ARBA00023054"/>
    </source>
</evidence>
<evidence type="ECO:0000256" key="2">
    <source>
        <dbReference type="ARBA" id="ARBA00009423"/>
    </source>
</evidence>
<evidence type="ECO:0000313" key="10">
    <source>
        <dbReference type="EMBL" id="KAG7334030.1"/>
    </source>
</evidence>
<feature type="compositionally biased region" description="Polar residues" evidence="8">
    <location>
        <begin position="1679"/>
        <end position="1706"/>
    </location>
</feature>
<evidence type="ECO:0000259" key="9">
    <source>
        <dbReference type="Pfam" id="PF05010"/>
    </source>
</evidence>
<dbReference type="GO" id="GO:0005856">
    <property type="term" value="C:cytoskeleton"/>
    <property type="evidence" value="ECO:0007669"/>
    <property type="project" value="UniProtKB-SubCell"/>
</dbReference>
<feature type="compositionally biased region" description="Basic and acidic residues" evidence="8">
    <location>
        <begin position="2818"/>
        <end position="2831"/>
    </location>
</feature>
<feature type="compositionally biased region" description="Polar residues" evidence="8">
    <location>
        <begin position="3471"/>
        <end position="3480"/>
    </location>
</feature>
<feature type="compositionally biased region" description="Basic and acidic residues" evidence="8">
    <location>
        <begin position="2108"/>
        <end position="2126"/>
    </location>
</feature>
<feature type="compositionally biased region" description="Basic and acidic residues" evidence="8">
    <location>
        <begin position="2548"/>
        <end position="2581"/>
    </location>
</feature>
<feature type="compositionally biased region" description="Polar residues" evidence="8">
    <location>
        <begin position="1187"/>
        <end position="1213"/>
    </location>
</feature>
<feature type="compositionally biased region" description="Basic and acidic residues" evidence="8">
    <location>
        <begin position="3623"/>
        <end position="3645"/>
    </location>
</feature>
<comment type="subcellular location">
    <subcellularLocation>
        <location evidence="1">Cytoplasm</location>
        <location evidence="1">Cytoskeleton</location>
    </subcellularLocation>
</comment>
<feature type="region of interest" description="Disordered" evidence="8">
    <location>
        <begin position="927"/>
        <end position="972"/>
    </location>
</feature>
<keyword evidence="11" id="KW-1185">Reference proteome</keyword>
<feature type="compositionally biased region" description="Low complexity" evidence="8">
    <location>
        <begin position="3118"/>
        <end position="3129"/>
    </location>
</feature>
<dbReference type="GO" id="GO:0007097">
    <property type="term" value="P:nuclear migration"/>
    <property type="evidence" value="ECO:0007669"/>
    <property type="project" value="TreeGrafter"/>
</dbReference>
<feature type="compositionally biased region" description="Basic and acidic residues" evidence="8">
    <location>
        <begin position="2354"/>
        <end position="2376"/>
    </location>
</feature>
<keyword evidence="5 7" id="KW-0175">Coiled coil</keyword>
<feature type="region of interest" description="Disordered" evidence="8">
    <location>
        <begin position="1187"/>
        <end position="1247"/>
    </location>
</feature>
<feature type="compositionally biased region" description="Basic residues" evidence="8">
    <location>
        <begin position="3448"/>
        <end position="3467"/>
    </location>
</feature>
<feature type="compositionally biased region" description="Basic residues" evidence="8">
    <location>
        <begin position="3094"/>
        <end position="3109"/>
    </location>
</feature>
<feature type="compositionally biased region" description="Polar residues" evidence="8">
    <location>
        <begin position="2097"/>
        <end position="2107"/>
    </location>
</feature>
<dbReference type="OrthoDB" id="10255048at2759"/>
<dbReference type="GO" id="GO:0021987">
    <property type="term" value="P:cerebral cortex development"/>
    <property type="evidence" value="ECO:0007669"/>
    <property type="project" value="TreeGrafter"/>
</dbReference>
<feature type="compositionally biased region" description="Basic and acidic residues" evidence="8">
    <location>
        <begin position="1777"/>
        <end position="1794"/>
    </location>
</feature>
<reference evidence="10 11" key="1">
    <citation type="submission" date="2021-06" db="EMBL/GenBank/DDBJ databases">
        <title>Chromosome-level genome assembly of the red-tail catfish (Hemibagrus wyckioides).</title>
        <authorList>
            <person name="Shao F."/>
        </authorList>
    </citation>
    <scope>NUCLEOTIDE SEQUENCE [LARGE SCALE GENOMIC DNA]</scope>
    <source>
        <strain evidence="10">EC202008001</strain>
        <tissue evidence="10">Blood</tissue>
    </source>
</reference>
<name>A0A9D3P3H2_9TELE</name>
<evidence type="ECO:0000256" key="3">
    <source>
        <dbReference type="ARBA" id="ARBA00022490"/>
    </source>
</evidence>
<feature type="coiled-coil region" evidence="7">
    <location>
        <begin position="854"/>
        <end position="881"/>
    </location>
</feature>
<dbReference type="PROSITE" id="PS00018">
    <property type="entry name" value="EF_HAND_1"/>
    <property type="match status" value="1"/>
</dbReference>
<dbReference type="Gene3D" id="1.20.5.1700">
    <property type="match status" value="1"/>
</dbReference>
<feature type="coiled-coil region" evidence="7">
    <location>
        <begin position="3737"/>
        <end position="3923"/>
    </location>
</feature>
<dbReference type="InterPro" id="IPR018247">
    <property type="entry name" value="EF_Hand_1_Ca_BS"/>
</dbReference>
<feature type="compositionally biased region" description="Polar residues" evidence="8">
    <location>
        <begin position="1060"/>
        <end position="1089"/>
    </location>
</feature>
<feature type="domain" description="Transforming acidic coiled-coil-containing protein C-terminal" evidence="9">
    <location>
        <begin position="3723"/>
        <end position="3921"/>
    </location>
</feature>
<feature type="compositionally biased region" description="Basic residues" evidence="8">
    <location>
        <begin position="3310"/>
        <end position="3328"/>
    </location>
</feature>
<feature type="compositionally biased region" description="Basic and acidic residues" evidence="8">
    <location>
        <begin position="3484"/>
        <end position="3498"/>
    </location>
</feature>
<dbReference type="InterPro" id="IPR007707">
    <property type="entry name" value="TACC_C"/>
</dbReference>
<evidence type="ECO:0000313" key="11">
    <source>
        <dbReference type="Proteomes" id="UP000824219"/>
    </source>
</evidence>
<keyword evidence="4" id="KW-0597">Phosphoprotein</keyword>
<comment type="similarity">
    <text evidence="2">Belongs to the TACC family.</text>
</comment>
<keyword evidence="6" id="KW-0206">Cytoskeleton</keyword>
<dbReference type="GO" id="GO:0005737">
    <property type="term" value="C:cytoplasm"/>
    <property type="evidence" value="ECO:0007669"/>
    <property type="project" value="TreeGrafter"/>
</dbReference>
<feature type="region of interest" description="Disordered" evidence="8">
    <location>
        <begin position="1883"/>
        <end position="1910"/>
    </location>
</feature>
<dbReference type="FunFam" id="1.20.5.1700:FF:000001">
    <property type="entry name" value="Transforming acidic coiled-coil-containing protein 1 isoform 2"/>
    <property type="match status" value="1"/>
</dbReference>
<feature type="compositionally biased region" description="Polar residues" evidence="8">
    <location>
        <begin position="171"/>
        <end position="193"/>
    </location>
</feature>
<feature type="compositionally biased region" description="Polar residues" evidence="8">
    <location>
        <begin position="3575"/>
        <end position="3594"/>
    </location>
</feature>
<comment type="caution">
    <text evidence="10">The sequence shown here is derived from an EMBL/GenBank/DDBJ whole genome shotgun (WGS) entry which is preliminary data.</text>
</comment>
<feature type="compositionally biased region" description="Polar residues" evidence="8">
    <location>
        <begin position="2935"/>
        <end position="2948"/>
    </location>
</feature>
<feature type="region of interest" description="Disordered" evidence="8">
    <location>
        <begin position="2350"/>
        <end position="2376"/>
    </location>
</feature>
<feature type="region of interest" description="Disordered" evidence="8">
    <location>
        <begin position="3683"/>
        <end position="3724"/>
    </location>
</feature>
<dbReference type="Proteomes" id="UP000824219">
    <property type="component" value="Linkage Group LG03"/>
</dbReference>
<evidence type="ECO:0000256" key="1">
    <source>
        <dbReference type="ARBA" id="ARBA00004245"/>
    </source>
</evidence>